<organism evidence="7 8">
    <name type="scientific">Rhodocytophaga aerolata</name>
    <dbReference type="NCBI Taxonomy" id="455078"/>
    <lineage>
        <taxon>Bacteria</taxon>
        <taxon>Pseudomonadati</taxon>
        <taxon>Bacteroidota</taxon>
        <taxon>Cytophagia</taxon>
        <taxon>Cytophagales</taxon>
        <taxon>Rhodocytophagaceae</taxon>
        <taxon>Rhodocytophaga</taxon>
    </lineage>
</organism>
<dbReference type="RefSeq" id="WP_302041246.1">
    <property type="nucleotide sequence ID" value="NZ_JAUKPO010000030.1"/>
</dbReference>
<evidence type="ECO:0000256" key="4">
    <source>
        <dbReference type="ARBA" id="ARBA00023004"/>
    </source>
</evidence>
<dbReference type="Pfam" id="PF12831">
    <property type="entry name" value="FAD_oxidored"/>
    <property type="match status" value="1"/>
</dbReference>
<protein>
    <submittedName>
        <fullName evidence="7">FAD-dependent oxidoreductase</fullName>
    </submittedName>
</protein>
<keyword evidence="1" id="KW-0004">4Fe-4S</keyword>
<dbReference type="PANTHER" id="PTHR43498:SF1">
    <property type="entry name" value="COB--COM HETERODISULFIDE REDUCTASE IRON-SULFUR SUBUNIT A"/>
    <property type="match status" value="1"/>
</dbReference>
<evidence type="ECO:0000313" key="7">
    <source>
        <dbReference type="EMBL" id="MDO1450446.1"/>
    </source>
</evidence>
<comment type="caution">
    <text evidence="7">The sequence shown here is derived from an EMBL/GenBank/DDBJ whole genome shotgun (WGS) entry which is preliminary data.</text>
</comment>
<sequence>MNQSIEENAGIRKVFVILLAVLSISLPSKAQQNPVTEVDICIYGGTSAGVIAAYTARKMRKTVLLVEPGKNLGGMSSGGLGYTDIGNKYAVTGLARDFYRRIGQHYGKFEQWTFEPHVAENLFKDYVKRAGYQVLYENRLTGVKKDGNVIKEITLENSTTPATSTNRTVRAKIFMDCTYEGDLMAKAGVSYTIGREANSQYKETFNGVQLMKGHQLPDGIDPYVEPGKPESGLLWGINDGALLPAGSGDKKVQAYNFRICLTNNPANLVPITQPENYDPKKYELLIRLMEKSSWKSLQSGFIWSLMPNGKTDINNRNGFSTDMIGMNWEYPEADYATRAKIWQDHVDYTKGLLYFVGNDPRVPEHIRQEMKAWGYPKDEYTNNGHWTHQLYVREARRMVGELVMTQHHCQGKEVVTDGIGMAAYTMDSHNCDRIVVNGMVKNEGNVEEGGFGPYPISYRAILPKQAEASNLLVPVCLSATHIAYGSIRMEPVFMVLGQSAAVAASLAIDTKQPLQKVDITKVQQMLKANPLADGSTPEILVDNDDKAQVKLTGNWTTETKGGYGPTFLIDDSKGNTSKSVQYTPAITEAGSYAAYLYLPKLPTAASTTEVKVFDGKNSKNLSFRKDDVLVVGQTSGEWVSLGTYTLPKGNKAYVEVTNQKADGLVVADAVLFVPVKK</sequence>
<keyword evidence="5" id="KW-0411">Iron-sulfur</keyword>
<evidence type="ECO:0000256" key="2">
    <source>
        <dbReference type="ARBA" id="ARBA00022723"/>
    </source>
</evidence>
<feature type="domain" description="Golvesin/Xly CBD-like" evidence="6">
    <location>
        <begin position="539"/>
        <end position="673"/>
    </location>
</feature>
<dbReference type="Gene3D" id="3.50.50.60">
    <property type="entry name" value="FAD/NAD(P)-binding domain"/>
    <property type="match status" value="1"/>
</dbReference>
<evidence type="ECO:0000256" key="5">
    <source>
        <dbReference type="ARBA" id="ARBA00023014"/>
    </source>
</evidence>
<gene>
    <name evidence="7" type="ORF">Q0590_29495</name>
</gene>
<dbReference type="SUPFAM" id="SSF51905">
    <property type="entry name" value="FAD/NAD(P)-binding domain"/>
    <property type="match status" value="1"/>
</dbReference>
<evidence type="ECO:0000256" key="1">
    <source>
        <dbReference type="ARBA" id="ARBA00022485"/>
    </source>
</evidence>
<dbReference type="Proteomes" id="UP001168528">
    <property type="component" value="Unassembled WGS sequence"/>
</dbReference>
<keyword evidence="2" id="KW-0479">Metal-binding</keyword>
<dbReference type="EMBL" id="JAUKPO010000030">
    <property type="protein sequence ID" value="MDO1450446.1"/>
    <property type="molecule type" value="Genomic_DNA"/>
</dbReference>
<accession>A0ABT8RFH3</accession>
<evidence type="ECO:0000256" key="3">
    <source>
        <dbReference type="ARBA" id="ARBA00023002"/>
    </source>
</evidence>
<evidence type="ECO:0000259" key="6">
    <source>
        <dbReference type="Pfam" id="PF25275"/>
    </source>
</evidence>
<dbReference type="InterPro" id="IPR039650">
    <property type="entry name" value="HdrA-like"/>
</dbReference>
<keyword evidence="3" id="KW-0560">Oxidoreductase</keyword>
<dbReference type="InterPro" id="IPR036188">
    <property type="entry name" value="FAD/NAD-bd_sf"/>
</dbReference>
<keyword evidence="4" id="KW-0408">Iron</keyword>
<dbReference type="InterPro" id="IPR033803">
    <property type="entry name" value="CBD-like_Golvesin-Xly"/>
</dbReference>
<dbReference type="Pfam" id="PF25275">
    <property type="entry name" value="Golvesin_C"/>
    <property type="match status" value="1"/>
</dbReference>
<name>A0ABT8RFH3_9BACT</name>
<keyword evidence="8" id="KW-1185">Reference proteome</keyword>
<dbReference type="PANTHER" id="PTHR43498">
    <property type="entry name" value="FERREDOXIN:COB-COM HETERODISULFIDE REDUCTASE SUBUNIT A"/>
    <property type="match status" value="1"/>
</dbReference>
<proteinExistence type="predicted"/>
<evidence type="ECO:0000313" key="8">
    <source>
        <dbReference type="Proteomes" id="UP001168528"/>
    </source>
</evidence>
<reference evidence="7" key="1">
    <citation type="submission" date="2023-07" db="EMBL/GenBank/DDBJ databases">
        <title>The genome sequence of Rhodocytophaga aerolata KACC 12507.</title>
        <authorList>
            <person name="Zhang X."/>
        </authorList>
    </citation>
    <scope>NUCLEOTIDE SEQUENCE</scope>
    <source>
        <strain evidence="7">KACC 12507</strain>
    </source>
</reference>